<feature type="transmembrane region" description="Helical" evidence="1">
    <location>
        <begin position="52"/>
        <end position="69"/>
    </location>
</feature>
<keyword evidence="1" id="KW-0812">Transmembrane</keyword>
<evidence type="ECO:0000313" key="3">
    <source>
        <dbReference type="Proteomes" id="UP001595625"/>
    </source>
</evidence>
<evidence type="ECO:0000256" key="1">
    <source>
        <dbReference type="SAM" id="Phobius"/>
    </source>
</evidence>
<gene>
    <name evidence="2" type="ORF">ACFOEJ_16065</name>
</gene>
<feature type="transmembrane region" description="Helical" evidence="1">
    <location>
        <begin position="148"/>
        <end position="171"/>
    </location>
</feature>
<reference evidence="3" key="1">
    <citation type="journal article" date="2019" name="Int. J. Syst. Evol. Microbiol.">
        <title>The Global Catalogue of Microorganisms (GCM) 10K type strain sequencing project: providing services to taxonomists for standard genome sequencing and annotation.</title>
        <authorList>
            <consortium name="The Broad Institute Genomics Platform"/>
            <consortium name="The Broad Institute Genome Sequencing Center for Infectious Disease"/>
            <person name="Wu L."/>
            <person name="Ma J."/>
        </authorList>
    </citation>
    <scope>NUCLEOTIDE SEQUENCE [LARGE SCALE GENOMIC DNA]</scope>
    <source>
        <strain evidence="3">CCM 320</strain>
    </source>
</reference>
<feature type="transmembrane region" description="Helical" evidence="1">
    <location>
        <begin position="12"/>
        <end position="40"/>
    </location>
</feature>
<name>A0ABV7KT50_PLAOK</name>
<comment type="caution">
    <text evidence="2">The sequence shown here is derived from an EMBL/GenBank/DDBJ whole genome shotgun (WGS) entry which is preliminary data.</text>
</comment>
<dbReference type="EMBL" id="JBHRUJ010000019">
    <property type="protein sequence ID" value="MFC3212603.1"/>
    <property type="molecule type" value="Genomic_DNA"/>
</dbReference>
<accession>A0ABV7KT50</accession>
<evidence type="ECO:0000313" key="2">
    <source>
        <dbReference type="EMBL" id="MFC3212603.1"/>
    </source>
</evidence>
<protein>
    <submittedName>
        <fullName evidence="2">Uncharacterized protein</fullName>
    </submittedName>
</protein>
<dbReference type="Proteomes" id="UP001595625">
    <property type="component" value="Unassembled WGS sequence"/>
</dbReference>
<sequence length="192" mass="21609">MKRSLGQILYGYVFIFLAIRIGVDILADPIGYCLIAAGCYKIGEVIEDGSKAAYISIGLIFISIPSVFIDFNLVDNGPWHYYANFLFAGEIVLTFYLFRMLMKLAAENGEMGLFNRTQRLFNIYIPINLLMFGLSAVMIAFVNESLHILALLLIIVLLMLNIAFIFLLIAFRKAVKDEKPLTFELGEGSKEN</sequence>
<proteinExistence type="predicted"/>
<keyword evidence="3" id="KW-1185">Reference proteome</keyword>
<dbReference type="RefSeq" id="WP_117312009.1">
    <property type="nucleotide sequence ID" value="NZ_JBHRUJ010000019.1"/>
</dbReference>
<organism evidence="2 3">
    <name type="scientific">Planomicrobium okeanokoites</name>
    <name type="common">Planococcus okeanokoites</name>
    <name type="synonym">Flavobacterium okeanokoites</name>
    <dbReference type="NCBI Taxonomy" id="244"/>
    <lineage>
        <taxon>Bacteria</taxon>
        <taxon>Bacillati</taxon>
        <taxon>Bacillota</taxon>
        <taxon>Bacilli</taxon>
        <taxon>Bacillales</taxon>
        <taxon>Caryophanaceae</taxon>
        <taxon>Planomicrobium</taxon>
    </lineage>
</organism>
<feature type="transmembrane region" description="Helical" evidence="1">
    <location>
        <begin position="81"/>
        <end position="102"/>
    </location>
</feature>
<feature type="transmembrane region" description="Helical" evidence="1">
    <location>
        <begin position="123"/>
        <end position="142"/>
    </location>
</feature>
<keyword evidence="1" id="KW-1133">Transmembrane helix</keyword>
<keyword evidence="1" id="KW-0472">Membrane</keyword>